<accession>A0A1Y2B8M3</accession>
<proteinExistence type="predicted"/>
<evidence type="ECO:0000256" key="1">
    <source>
        <dbReference type="SAM" id="MobiDB-lite"/>
    </source>
</evidence>
<keyword evidence="3" id="KW-1185">Reference proteome</keyword>
<feature type="region of interest" description="Disordered" evidence="1">
    <location>
        <begin position="132"/>
        <end position="174"/>
    </location>
</feature>
<dbReference type="EMBL" id="MCGO01000079">
    <property type="protein sequence ID" value="ORY31163.1"/>
    <property type="molecule type" value="Genomic_DNA"/>
</dbReference>
<protein>
    <submittedName>
        <fullName evidence="2">Uncharacterized protein</fullName>
    </submittedName>
</protein>
<feature type="region of interest" description="Disordered" evidence="1">
    <location>
        <begin position="225"/>
        <end position="249"/>
    </location>
</feature>
<name>A0A1Y2B8M3_9FUNG</name>
<organism evidence="2 3">
    <name type="scientific">Rhizoclosmatium globosum</name>
    <dbReference type="NCBI Taxonomy" id="329046"/>
    <lineage>
        <taxon>Eukaryota</taxon>
        <taxon>Fungi</taxon>
        <taxon>Fungi incertae sedis</taxon>
        <taxon>Chytridiomycota</taxon>
        <taxon>Chytridiomycota incertae sedis</taxon>
        <taxon>Chytridiomycetes</taxon>
        <taxon>Chytridiales</taxon>
        <taxon>Chytriomycetaceae</taxon>
        <taxon>Rhizoclosmatium</taxon>
    </lineage>
</organism>
<dbReference type="OrthoDB" id="2161823at2759"/>
<dbReference type="Proteomes" id="UP000193642">
    <property type="component" value="Unassembled WGS sequence"/>
</dbReference>
<evidence type="ECO:0000313" key="2">
    <source>
        <dbReference type="EMBL" id="ORY31163.1"/>
    </source>
</evidence>
<sequence length="340" mass="37367">MPVQYRKNTLTPLSVLSDVTTVPFAINTTKAIFKLWSAVKSSKTANGKRKFPLCIECRETLFLKAPSPTEDLSMTKEESISSALTIVQHNEITAVKFHGHSESEECACCANLTTQVLEIHEDSHEHNMNVIHEEESESSCQSESTSEFTPSLHKSDVKSDAVEQTPTASISEDKQPASIVELCEEVVIVEEVVTQNKVPVVVEETELQSPVPVVDEIQQVTQQVEHESITSDTRAELENPSSGIETGPPATLIIETSLPATLKETASTPTPTSSIQSSPVLHPEIINAYVPPLPQQSSQSAPVSDLKRKPSFLKRKVSNAHIKAAAWWNKVQAKFHKDKQ</sequence>
<reference evidence="2 3" key="1">
    <citation type="submission" date="2016-07" db="EMBL/GenBank/DDBJ databases">
        <title>Pervasive Adenine N6-methylation of Active Genes in Fungi.</title>
        <authorList>
            <consortium name="DOE Joint Genome Institute"/>
            <person name="Mondo S.J."/>
            <person name="Dannebaum R.O."/>
            <person name="Kuo R.C."/>
            <person name="Labutti K."/>
            <person name="Haridas S."/>
            <person name="Kuo A."/>
            <person name="Salamov A."/>
            <person name="Ahrendt S.R."/>
            <person name="Lipzen A."/>
            <person name="Sullivan W."/>
            <person name="Andreopoulos W.B."/>
            <person name="Clum A."/>
            <person name="Lindquist E."/>
            <person name="Daum C."/>
            <person name="Ramamoorthy G.K."/>
            <person name="Gryganskyi A."/>
            <person name="Culley D."/>
            <person name="Magnuson J.K."/>
            <person name="James T.Y."/>
            <person name="O'Malley M.A."/>
            <person name="Stajich J.E."/>
            <person name="Spatafora J.W."/>
            <person name="Visel A."/>
            <person name="Grigoriev I.V."/>
        </authorList>
    </citation>
    <scope>NUCLEOTIDE SEQUENCE [LARGE SCALE GENOMIC DNA]</scope>
    <source>
        <strain evidence="2 3">JEL800</strain>
    </source>
</reference>
<feature type="compositionally biased region" description="Basic and acidic residues" evidence="1">
    <location>
        <begin position="225"/>
        <end position="237"/>
    </location>
</feature>
<dbReference type="AlphaFoldDB" id="A0A1Y2B8M3"/>
<comment type="caution">
    <text evidence="2">The sequence shown here is derived from an EMBL/GenBank/DDBJ whole genome shotgun (WGS) entry which is preliminary data.</text>
</comment>
<gene>
    <name evidence="2" type="ORF">BCR33DRAFT_724096</name>
</gene>
<feature type="compositionally biased region" description="Low complexity" evidence="1">
    <location>
        <begin position="138"/>
        <end position="147"/>
    </location>
</feature>
<evidence type="ECO:0000313" key="3">
    <source>
        <dbReference type="Proteomes" id="UP000193642"/>
    </source>
</evidence>